<evidence type="ECO:0000256" key="1">
    <source>
        <dbReference type="SAM" id="MobiDB-lite"/>
    </source>
</evidence>
<dbReference type="Proteomes" id="UP000583752">
    <property type="component" value="Unassembled WGS sequence"/>
</dbReference>
<comment type="caution">
    <text evidence="2">The sequence shown here is derived from an EMBL/GenBank/DDBJ whole genome shotgun (WGS) entry which is preliminary data.</text>
</comment>
<sequence length="75" mass="8126">MDISHECQANPRKHQRARGGFTGRSVSVTTSPAADAAGLYYVKPSPQVSRAIRMMIGIGMPSSHKSIERMIVSPD</sequence>
<protein>
    <submittedName>
        <fullName evidence="2">DUF3383 domain-containing protein</fullName>
    </submittedName>
</protein>
<dbReference type="AlphaFoldDB" id="A0A848HT56"/>
<evidence type="ECO:0000313" key="2">
    <source>
        <dbReference type="EMBL" id="NML62911.1"/>
    </source>
</evidence>
<name>A0A848HT56_9BURK</name>
<gene>
    <name evidence="2" type="ORF">HHL21_17865</name>
</gene>
<dbReference type="RefSeq" id="WP_169468373.1">
    <property type="nucleotide sequence ID" value="NZ_JABBGG010000011.1"/>
</dbReference>
<reference evidence="2 3" key="1">
    <citation type="submission" date="2020-04" db="EMBL/GenBank/DDBJ databases">
        <title>Massilia sp. RP-1-19 isolated from soil.</title>
        <authorList>
            <person name="Dahal R.H."/>
        </authorList>
    </citation>
    <scope>NUCLEOTIDE SEQUENCE [LARGE SCALE GENOMIC DNA]</scope>
    <source>
        <strain evidence="2 3">RP-1-19</strain>
    </source>
</reference>
<dbReference type="EMBL" id="JABBGG010000011">
    <property type="protein sequence ID" value="NML62911.1"/>
    <property type="molecule type" value="Genomic_DNA"/>
</dbReference>
<keyword evidence="3" id="KW-1185">Reference proteome</keyword>
<organism evidence="2 3">
    <name type="scientific">Massilia polaris</name>
    <dbReference type="NCBI Taxonomy" id="2728846"/>
    <lineage>
        <taxon>Bacteria</taxon>
        <taxon>Pseudomonadati</taxon>
        <taxon>Pseudomonadota</taxon>
        <taxon>Betaproteobacteria</taxon>
        <taxon>Burkholderiales</taxon>
        <taxon>Oxalobacteraceae</taxon>
        <taxon>Telluria group</taxon>
        <taxon>Massilia</taxon>
    </lineage>
</organism>
<evidence type="ECO:0000313" key="3">
    <source>
        <dbReference type="Proteomes" id="UP000583752"/>
    </source>
</evidence>
<accession>A0A848HT56</accession>
<proteinExistence type="predicted"/>
<feature type="region of interest" description="Disordered" evidence="1">
    <location>
        <begin position="1"/>
        <end position="25"/>
    </location>
</feature>